<evidence type="ECO:0000313" key="9">
    <source>
        <dbReference type="EMBL" id="TBX70598.1"/>
    </source>
</evidence>
<feature type="transmembrane region" description="Helical" evidence="6">
    <location>
        <begin position="332"/>
        <end position="352"/>
    </location>
</feature>
<evidence type="ECO:0000256" key="6">
    <source>
        <dbReference type="SAM" id="Phobius"/>
    </source>
</evidence>
<feature type="transmembrane region" description="Helical" evidence="6">
    <location>
        <begin position="446"/>
        <end position="469"/>
    </location>
</feature>
<protein>
    <submittedName>
        <fullName evidence="9">ComEC family competence protein</fullName>
    </submittedName>
</protein>
<dbReference type="Pfam" id="PF13567">
    <property type="entry name" value="DUF4131"/>
    <property type="match status" value="1"/>
</dbReference>
<evidence type="ECO:0000256" key="2">
    <source>
        <dbReference type="ARBA" id="ARBA00022475"/>
    </source>
</evidence>
<dbReference type="RefSeq" id="WP_131475049.1">
    <property type="nucleotide sequence ID" value="NZ_SJPE01000002.1"/>
</dbReference>
<feature type="transmembrane region" description="Helical" evidence="6">
    <location>
        <begin position="415"/>
        <end position="439"/>
    </location>
</feature>
<dbReference type="OrthoDB" id="9761531at2"/>
<keyword evidence="2" id="KW-1003">Cell membrane</keyword>
<feature type="transmembrane region" description="Helical" evidence="6">
    <location>
        <begin position="251"/>
        <end position="275"/>
    </location>
</feature>
<dbReference type="InterPro" id="IPR052159">
    <property type="entry name" value="Competence_DNA_uptake"/>
</dbReference>
<accession>A0A4Q9Z380</accession>
<gene>
    <name evidence="9" type="ORF">EZL74_02675</name>
</gene>
<feature type="transmembrane region" description="Helical" evidence="6">
    <location>
        <begin position="30"/>
        <end position="50"/>
    </location>
</feature>
<dbReference type="EMBL" id="SJPE01000002">
    <property type="protein sequence ID" value="TBX70598.1"/>
    <property type="molecule type" value="Genomic_DNA"/>
</dbReference>
<feature type="transmembrane region" description="Helical" evidence="6">
    <location>
        <begin position="386"/>
        <end position="409"/>
    </location>
</feature>
<evidence type="ECO:0000259" key="8">
    <source>
        <dbReference type="Pfam" id="PF13567"/>
    </source>
</evidence>
<evidence type="ECO:0000256" key="1">
    <source>
        <dbReference type="ARBA" id="ARBA00004651"/>
    </source>
</evidence>
<reference evidence="9 10" key="1">
    <citation type="submission" date="2019-02" db="EMBL/GenBank/DDBJ databases">
        <title>Flavobacterium sp. RD-2-33 isolated from forest soil.</title>
        <authorList>
            <person name="Chaudhary D.K."/>
        </authorList>
    </citation>
    <scope>NUCLEOTIDE SEQUENCE [LARGE SCALE GENOMIC DNA]</scope>
    <source>
        <strain evidence="9 10">RD-2-33</strain>
    </source>
</reference>
<keyword evidence="3 6" id="KW-0812">Transmembrane</keyword>
<dbReference type="GO" id="GO:0005886">
    <property type="term" value="C:plasma membrane"/>
    <property type="evidence" value="ECO:0007669"/>
    <property type="project" value="UniProtKB-SubCell"/>
</dbReference>
<dbReference type="PANTHER" id="PTHR30619">
    <property type="entry name" value="DNA INTERNALIZATION/COMPETENCE PROTEIN COMEC/REC2"/>
    <property type="match status" value="1"/>
</dbReference>
<evidence type="ECO:0000259" key="7">
    <source>
        <dbReference type="Pfam" id="PF03772"/>
    </source>
</evidence>
<dbReference type="Pfam" id="PF03772">
    <property type="entry name" value="Competence"/>
    <property type="match status" value="1"/>
</dbReference>
<comment type="subcellular location">
    <subcellularLocation>
        <location evidence="1">Cell membrane</location>
        <topology evidence="1">Multi-pass membrane protein</topology>
    </subcellularLocation>
</comment>
<name>A0A4Q9Z380_9FLAO</name>
<dbReference type="PANTHER" id="PTHR30619:SF1">
    <property type="entry name" value="RECOMBINATION PROTEIN 2"/>
    <property type="match status" value="1"/>
</dbReference>
<keyword evidence="10" id="KW-1185">Reference proteome</keyword>
<dbReference type="Proteomes" id="UP000293300">
    <property type="component" value="Unassembled WGS sequence"/>
</dbReference>
<feature type="transmembrane region" description="Helical" evidence="6">
    <location>
        <begin position="481"/>
        <end position="500"/>
    </location>
</feature>
<feature type="domain" description="DUF4131" evidence="8">
    <location>
        <begin position="28"/>
        <end position="191"/>
    </location>
</feature>
<sequence>MKILQFPLIKIFIGFLLGILLFRLINPQPIFVFGSLGVSVLTLSVIHYYITRNSSLTYLFGGLALFASVMSGMTTALIHKDSFRHNHYTHQILDYDKEHQLKLLVNEKLKSTPKNNRFLCWAKEVDAKTSSGKIILNVAKKDSSPNIKIGHILKVSGVVYKNAQPFNPGLFDYSRYLENQEIYAQIYSKSHQIKPENYEPGIWASFSNFRETIISNLRNSHISKEELNVLNALILGQQQDISQETLKDYQYAGAVHVLSVSGLHVGFLWMFITFILKPIGNSKKGAFLKLGIILLSLWSFAVLAGLSPSIVRSVTMFSFVAIGTHLKRTVNIYHTLIVSMFLILLFKPSFLFDVGFQLSYLALFFILWLEPVLSQLWQPKNRIIRYCWNILTVSFAAQIGTMPLSIYYFHQFPGLFFITNLLILPLLGFIMGIGVIAILTATFHTVPFWIVKPLEGLISLLNFLIHWVASFEGFIIRNISFSQEMLVCSYIALFLLILWIKTPRFRHLFFALSGIIALQFCFIFQKQNTQNTEELIVFNSKKNTILVERKGAEVTIYSNDSILNTLDNNLTVQSYLVANFCKTSQRKSLTNVLFFKQQKILIIDDSCVYPSRINPDIIILIQSPKLNMQRLLNTYDPKQIIADGSNYRSYAKLWESTCLKAKIPFHYTNEKGFCKL</sequence>
<dbReference type="InterPro" id="IPR004477">
    <property type="entry name" value="ComEC_N"/>
</dbReference>
<feature type="transmembrane region" description="Helical" evidence="6">
    <location>
        <begin position="6"/>
        <end position="25"/>
    </location>
</feature>
<proteinExistence type="predicted"/>
<organism evidence="9 10">
    <name type="scientific">Flavobacterium silvisoli</name>
    <dbReference type="NCBI Taxonomy" id="2529433"/>
    <lineage>
        <taxon>Bacteria</taxon>
        <taxon>Pseudomonadati</taxon>
        <taxon>Bacteroidota</taxon>
        <taxon>Flavobacteriia</taxon>
        <taxon>Flavobacteriales</taxon>
        <taxon>Flavobacteriaceae</taxon>
        <taxon>Flavobacterium</taxon>
    </lineage>
</organism>
<keyword evidence="5 6" id="KW-0472">Membrane</keyword>
<feature type="domain" description="ComEC/Rec2-related protein" evidence="7">
    <location>
        <begin position="233"/>
        <end position="501"/>
    </location>
</feature>
<feature type="transmembrane region" description="Helical" evidence="6">
    <location>
        <begin position="287"/>
        <end position="311"/>
    </location>
</feature>
<dbReference type="AlphaFoldDB" id="A0A4Q9Z380"/>
<feature type="transmembrane region" description="Helical" evidence="6">
    <location>
        <begin position="56"/>
        <end position="78"/>
    </location>
</feature>
<evidence type="ECO:0000256" key="5">
    <source>
        <dbReference type="ARBA" id="ARBA00023136"/>
    </source>
</evidence>
<evidence type="ECO:0000313" key="10">
    <source>
        <dbReference type="Proteomes" id="UP000293300"/>
    </source>
</evidence>
<dbReference type="NCBIfam" id="TIGR00360">
    <property type="entry name" value="ComEC_N-term"/>
    <property type="match status" value="1"/>
</dbReference>
<keyword evidence="4 6" id="KW-1133">Transmembrane helix</keyword>
<dbReference type="InterPro" id="IPR025405">
    <property type="entry name" value="DUF4131"/>
</dbReference>
<evidence type="ECO:0000256" key="3">
    <source>
        <dbReference type="ARBA" id="ARBA00022692"/>
    </source>
</evidence>
<feature type="transmembrane region" description="Helical" evidence="6">
    <location>
        <begin position="358"/>
        <end position="374"/>
    </location>
</feature>
<comment type="caution">
    <text evidence="9">The sequence shown here is derived from an EMBL/GenBank/DDBJ whole genome shotgun (WGS) entry which is preliminary data.</text>
</comment>
<feature type="transmembrane region" description="Helical" evidence="6">
    <location>
        <begin position="507"/>
        <end position="525"/>
    </location>
</feature>
<evidence type="ECO:0000256" key="4">
    <source>
        <dbReference type="ARBA" id="ARBA00022989"/>
    </source>
</evidence>